<gene>
    <name evidence="1" type="ORF">FOXB_04603</name>
</gene>
<dbReference type="AlphaFoldDB" id="F9FDX5"/>
<dbReference type="EMBL" id="AFQF01001470">
    <property type="protein sequence ID" value="EGU84879.1"/>
    <property type="molecule type" value="Genomic_DNA"/>
</dbReference>
<reference evidence="1" key="1">
    <citation type="journal article" date="2012" name="Mol. Plant Microbe Interact.">
        <title>A highly conserved effector in Fusarium oxysporum is required for full virulence on Arabidopsis.</title>
        <authorList>
            <person name="Thatcher L.F."/>
            <person name="Gardiner D.M."/>
            <person name="Kazan K."/>
            <person name="Manners J."/>
        </authorList>
    </citation>
    <scope>NUCLEOTIDE SEQUENCE [LARGE SCALE GENOMIC DNA]</scope>
    <source>
        <strain evidence="1">Fo5176</strain>
    </source>
</reference>
<accession>F9FDX5</accession>
<organism evidence="1">
    <name type="scientific">Fusarium oxysporum (strain Fo5176)</name>
    <name type="common">Fusarium vascular wilt</name>
    <dbReference type="NCBI Taxonomy" id="660025"/>
    <lineage>
        <taxon>Eukaryota</taxon>
        <taxon>Fungi</taxon>
        <taxon>Dikarya</taxon>
        <taxon>Ascomycota</taxon>
        <taxon>Pezizomycotina</taxon>
        <taxon>Sordariomycetes</taxon>
        <taxon>Hypocreomycetidae</taxon>
        <taxon>Hypocreales</taxon>
        <taxon>Nectriaceae</taxon>
        <taxon>Fusarium</taxon>
        <taxon>Fusarium oxysporum species complex</taxon>
    </lineage>
</organism>
<name>F9FDX5_FUSOF</name>
<proteinExistence type="predicted"/>
<protein>
    <submittedName>
        <fullName evidence="1">Uncharacterized protein</fullName>
    </submittedName>
</protein>
<sequence length="73" mass="9156">MFSITAFITAFRHPIINKSFLIKLRGRGQVEYLYRRYLRGRFIRRVVIITLFYIRFRPVCYRKIFLDWYLLPY</sequence>
<comment type="caution">
    <text evidence="1">The sequence shown here is derived from an EMBL/GenBank/DDBJ whole genome shotgun (WGS) entry which is preliminary data.</text>
</comment>
<evidence type="ECO:0000313" key="1">
    <source>
        <dbReference type="EMBL" id="EGU84879.1"/>
    </source>
</evidence>